<name>E8R847_DESM0</name>
<evidence type="ECO:0008006" key="3">
    <source>
        <dbReference type="Google" id="ProtNLM"/>
    </source>
</evidence>
<keyword evidence="2" id="KW-1185">Reference proteome</keyword>
<evidence type="ECO:0000313" key="1">
    <source>
        <dbReference type="EMBL" id="ADV64673.1"/>
    </source>
</evidence>
<dbReference type="AlphaFoldDB" id="E8R847"/>
<dbReference type="KEGG" id="dmu:Desmu_0354"/>
<organism evidence="1 2">
    <name type="scientific">Desulfurococcus mucosus (strain ATCC 35584 / DSM 2162 / JCM 9187 / O7/1)</name>
    <dbReference type="NCBI Taxonomy" id="765177"/>
    <lineage>
        <taxon>Archaea</taxon>
        <taxon>Thermoproteota</taxon>
        <taxon>Thermoprotei</taxon>
        <taxon>Desulfurococcales</taxon>
        <taxon>Desulfurococcaceae</taxon>
        <taxon>Desulfurococcus</taxon>
    </lineage>
</organism>
<gene>
    <name evidence="1" type="ordered locus">Desmu_0354</name>
</gene>
<accession>E8R847</accession>
<sequence length="434" mass="48335">MVDEVIRFIEKYARLMHEDYLKSHESIVVKKRSELYSRLFKVAPIPSVKQEKPVVFVDGGRLDLETDVSALTVVNLGALVRRVDGELVTLNEYLGDPGVEAIETLVVYSTIQWDGLSHVYRVLIEPVAAGSLLFENRDPVSVSRDISDAVNNEVKASHIQVRKAPRVLKRVHSYIVELAEVAYLARILSHMPEGIGVVDGSLLRWFTRGELARGGYRILSAVSGLNDPGLRETLTSIIGVSKTSKFTNVARAYNLFTGYAGSVDSPRGLYGYVDSESAERARGILDEIARLGVDLAREAAGVFNRKVFREGNIWVFRIPVTGDMEWVLHADYYVEGPVATVEGDGKVYVNEDLAGRLSERIHRTIREVFAKRSSLQGHPPYGLMEVDVNVRIDKAKSENLRQLLLAGLKEATGRGNHPLIQALETTLRMRYGYG</sequence>
<reference evidence="1 2" key="2">
    <citation type="journal article" date="2011" name="Stand. Genomic Sci.">
        <title>Complete genome sequence of Desulfurococcus mucosus type strain (O7/1).</title>
        <authorList>
            <person name="Wirth R."/>
            <person name="Chertkov O."/>
            <person name="Held B."/>
            <person name="Lapidus A."/>
            <person name="Nolan M."/>
            <person name="Lucas S."/>
            <person name="Hammon N."/>
            <person name="Deshpande S."/>
            <person name="Cheng J.F."/>
            <person name="Tapia R."/>
            <person name="Han C."/>
            <person name="Goodwin L."/>
            <person name="Pitluck S."/>
            <person name="Liolios K."/>
            <person name="Ioanna P."/>
            <person name="Ivanova N."/>
            <person name="Mavromatis K."/>
            <person name="Mikhailova N."/>
            <person name="Pati A."/>
            <person name="Chen A."/>
            <person name="Palaniappan K."/>
            <person name="Land M."/>
            <person name="Hauser L."/>
            <person name="Chang Y.J."/>
            <person name="Jeffries C.D."/>
            <person name="Bilek Y."/>
            <person name="Hader T."/>
            <person name="Rohde M."/>
            <person name="Spring S."/>
            <person name="Sikorski J."/>
            <person name="Goker M."/>
            <person name="Woyke T."/>
            <person name="Bristow J."/>
            <person name="Eisen J.A."/>
            <person name="Markowitz V."/>
            <person name="Hugenholtz P."/>
            <person name="Kyrpides N.C."/>
            <person name="Klenk H.P."/>
        </authorList>
    </citation>
    <scope>NUCLEOTIDE SEQUENCE [LARGE SCALE GENOMIC DNA]</scope>
    <source>
        <strain evidence="2">ATCC 35584 / DSM 2162 / JCM 9187 / O7/1</strain>
    </source>
</reference>
<dbReference type="Proteomes" id="UP000001068">
    <property type="component" value="Chromosome"/>
</dbReference>
<dbReference type="HOGENOM" id="CLU_627918_0_0_2"/>
<protein>
    <recommendedName>
        <fullName evidence="3">NurA domain-containing protein</fullName>
    </recommendedName>
</protein>
<reference evidence="2" key="1">
    <citation type="submission" date="2010-11" db="EMBL/GenBank/DDBJ databases">
        <title>The complete genome of Desulfurococcus mucosus DSM 2162.</title>
        <authorList>
            <consortium name="US DOE Joint Genome Institute (JGI-PGF)"/>
            <person name="Lucas S."/>
            <person name="Copeland A."/>
            <person name="Lapidus A."/>
            <person name="Bruce D."/>
            <person name="Goodwin L."/>
            <person name="Pitluck S."/>
            <person name="Kyrpides N."/>
            <person name="Mavromatis K."/>
            <person name="Pagani I."/>
            <person name="Ivanova N."/>
            <person name="Ovchinnikova G."/>
            <person name="Chertkov O."/>
            <person name="Held B."/>
            <person name="Brettin T."/>
            <person name="Detter J.C."/>
            <person name="Tapia R."/>
            <person name="Han C."/>
            <person name="Land M."/>
            <person name="Hauser L."/>
            <person name="Markowitz V."/>
            <person name="Cheng J.-F."/>
            <person name="Hugenholtz P."/>
            <person name="Woyke T."/>
            <person name="Wu D."/>
            <person name="Wirth R."/>
            <person name="Bilek Y."/>
            <person name="Hader T."/>
            <person name="Klenk H.-P."/>
            <person name="Eisen J.A."/>
        </authorList>
    </citation>
    <scope>NUCLEOTIDE SEQUENCE [LARGE SCALE GENOMIC DNA]</scope>
    <source>
        <strain evidence="2">ATCC 35584 / DSM 2162 / JCM 9187 / O7/1</strain>
    </source>
</reference>
<dbReference type="STRING" id="765177.Desmu_0354"/>
<evidence type="ECO:0000313" key="2">
    <source>
        <dbReference type="Proteomes" id="UP000001068"/>
    </source>
</evidence>
<dbReference type="RefSeq" id="WP_013561895.1">
    <property type="nucleotide sequence ID" value="NC_014961.1"/>
</dbReference>
<proteinExistence type="predicted"/>
<dbReference type="GeneID" id="10153047"/>
<dbReference type="EMBL" id="CP002363">
    <property type="protein sequence ID" value="ADV64673.1"/>
    <property type="molecule type" value="Genomic_DNA"/>
</dbReference>
<dbReference type="eggNOG" id="arCOG06319">
    <property type="taxonomic scope" value="Archaea"/>
</dbReference>